<protein>
    <submittedName>
        <fullName evidence="2">Uncharacterized protein</fullName>
    </submittedName>
</protein>
<accession>A0A0P1B0Y8</accession>
<dbReference type="GeneID" id="36399092"/>
<proteinExistence type="predicted"/>
<keyword evidence="1" id="KW-0812">Transmembrane</keyword>
<reference evidence="3" key="1">
    <citation type="submission" date="2014-09" db="EMBL/GenBank/DDBJ databases">
        <authorList>
            <person name="Sharma Rahul"/>
            <person name="Thines Marco"/>
        </authorList>
    </citation>
    <scope>NUCLEOTIDE SEQUENCE [LARGE SCALE GENOMIC DNA]</scope>
</reference>
<keyword evidence="3" id="KW-1185">Reference proteome</keyword>
<name>A0A0P1B0Y8_PLAHL</name>
<evidence type="ECO:0000256" key="1">
    <source>
        <dbReference type="SAM" id="Phobius"/>
    </source>
</evidence>
<dbReference type="RefSeq" id="XP_024583710.1">
    <property type="nucleotide sequence ID" value="XM_024718297.1"/>
</dbReference>
<organism evidence="2 3">
    <name type="scientific">Plasmopara halstedii</name>
    <name type="common">Downy mildew of sunflower</name>
    <dbReference type="NCBI Taxonomy" id="4781"/>
    <lineage>
        <taxon>Eukaryota</taxon>
        <taxon>Sar</taxon>
        <taxon>Stramenopiles</taxon>
        <taxon>Oomycota</taxon>
        <taxon>Peronosporomycetes</taxon>
        <taxon>Peronosporales</taxon>
        <taxon>Peronosporaceae</taxon>
        <taxon>Plasmopara</taxon>
    </lineage>
</organism>
<evidence type="ECO:0000313" key="2">
    <source>
        <dbReference type="EMBL" id="CEG47341.1"/>
    </source>
</evidence>
<feature type="transmembrane region" description="Helical" evidence="1">
    <location>
        <begin position="20"/>
        <end position="38"/>
    </location>
</feature>
<evidence type="ECO:0000313" key="3">
    <source>
        <dbReference type="Proteomes" id="UP000054928"/>
    </source>
</evidence>
<keyword evidence="1" id="KW-1133">Transmembrane helix</keyword>
<keyword evidence="1" id="KW-0472">Membrane</keyword>
<sequence>MFDSRDKLSALLVITGSNVAGQLLMVAYVLSFTTRFFLQIYSDSGMKHGAVQLRRQKDERDLPKPAGKVNINCLVSPGPCLCGISFTETKTFLYQPKLHNYQLHYCGHA</sequence>
<dbReference type="Proteomes" id="UP000054928">
    <property type="component" value="Unassembled WGS sequence"/>
</dbReference>
<dbReference type="EMBL" id="CCYD01002510">
    <property type="protein sequence ID" value="CEG47341.1"/>
    <property type="molecule type" value="Genomic_DNA"/>
</dbReference>
<dbReference type="AlphaFoldDB" id="A0A0P1B0Y8"/>